<dbReference type="RefSeq" id="WP_125005437.1">
    <property type="nucleotide sequence ID" value="NZ_BHYK01000037.1"/>
</dbReference>
<name>A0A401USS8_9CLOT</name>
<reference evidence="1 2" key="1">
    <citation type="submission" date="2018-11" db="EMBL/GenBank/DDBJ databases">
        <title>Genome sequencing and assembly of Clostridium tagluense strain A121.</title>
        <authorList>
            <person name="Murakami T."/>
            <person name="Segawa T."/>
            <person name="Shcherbakova V.A."/>
            <person name="Mori H."/>
            <person name="Yoshimura Y."/>
        </authorList>
    </citation>
    <scope>NUCLEOTIDE SEQUENCE [LARGE SCALE GENOMIC DNA]</scope>
    <source>
        <strain evidence="1 2">A121</strain>
    </source>
</reference>
<sequence>MKTMIGYNGINIFNVLSEKDFGIDSKLYLVDCGDNFYAYGTMKDLQSLFFVPVNQCGTKEKVLNHCNSIAELCRKNIQKYNKELISNKTKGWGLLIEHEQKQLNALTNFANILIT</sequence>
<gene>
    <name evidence="1" type="ORF">Ctaglu_42330</name>
</gene>
<protein>
    <submittedName>
        <fullName evidence="1">Uncharacterized protein</fullName>
    </submittedName>
</protein>
<dbReference type="EMBL" id="BHYK01000037">
    <property type="protein sequence ID" value="GCD12610.1"/>
    <property type="molecule type" value="Genomic_DNA"/>
</dbReference>
<proteinExistence type="predicted"/>
<dbReference type="Proteomes" id="UP000287872">
    <property type="component" value="Unassembled WGS sequence"/>
</dbReference>
<organism evidence="1 2">
    <name type="scientific">Clostridium tagluense</name>
    <dbReference type="NCBI Taxonomy" id="360422"/>
    <lineage>
        <taxon>Bacteria</taxon>
        <taxon>Bacillati</taxon>
        <taxon>Bacillota</taxon>
        <taxon>Clostridia</taxon>
        <taxon>Eubacteriales</taxon>
        <taxon>Clostridiaceae</taxon>
        <taxon>Clostridium</taxon>
    </lineage>
</organism>
<evidence type="ECO:0000313" key="1">
    <source>
        <dbReference type="EMBL" id="GCD12610.1"/>
    </source>
</evidence>
<keyword evidence="2" id="KW-1185">Reference proteome</keyword>
<evidence type="ECO:0000313" key="2">
    <source>
        <dbReference type="Proteomes" id="UP000287872"/>
    </source>
</evidence>
<comment type="caution">
    <text evidence="1">The sequence shown here is derived from an EMBL/GenBank/DDBJ whole genome shotgun (WGS) entry which is preliminary data.</text>
</comment>
<accession>A0A401USS8</accession>
<dbReference type="AlphaFoldDB" id="A0A401USS8"/>